<keyword evidence="3" id="KW-0863">Zinc-finger</keyword>
<keyword evidence="8" id="KW-1185">Reference proteome</keyword>
<dbReference type="PROSITE" id="PS50171">
    <property type="entry name" value="ZF_MATRIN"/>
    <property type="match status" value="1"/>
</dbReference>
<dbReference type="InterPro" id="IPR003604">
    <property type="entry name" value="Matrin/U1-like-C_Znf_C2H2"/>
</dbReference>
<dbReference type="SUPFAM" id="SSF57667">
    <property type="entry name" value="beta-beta-alpha zinc fingers"/>
    <property type="match status" value="4"/>
</dbReference>
<dbReference type="SMART" id="SM00451">
    <property type="entry name" value="ZnF_U1"/>
    <property type="match status" value="4"/>
</dbReference>
<dbReference type="Proteomes" id="UP000515162">
    <property type="component" value="Chromosome 3L"/>
</dbReference>
<dbReference type="Pfam" id="PF12171">
    <property type="entry name" value="zf-C2H2_jaz"/>
    <property type="match status" value="1"/>
</dbReference>
<dbReference type="RefSeq" id="XP_033158776.1">
    <property type="nucleotide sequence ID" value="XM_033302885.1"/>
</dbReference>
<dbReference type="GO" id="GO:0008270">
    <property type="term" value="F:zinc ion binding"/>
    <property type="evidence" value="ECO:0007669"/>
    <property type="project" value="UniProtKB-KW"/>
</dbReference>
<comment type="subcellular location">
    <subcellularLocation>
        <location evidence="1">Nucleus</location>
    </subcellularLocation>
</comment>
<organism evidence="8 9">
    <name type="scientific">Drosophila mauritiana</name>
    <name type="common">Fruit fly</name>
    <dbReference type="NCBI Taxonomy" id="7226"/>
    <lineage>
        <taxon>Eukaryota</taxon>
        <taxon>Metazoa</taxon>
        <taxon>Ecdysozoa</taxon>
        <taxon>Arthropoda</taxon>
        <taxon>Hexapoda</taxon>
        <taxon>Insecta</taxon>
        <taxon>Pterygota</taxon>
        <taxon>Neoptera</taxon>
        <taxon>Endopterygota</taxon>
        <taxon>Diptera</taxon>
        <taxon>Brachycera</taxon>
        <taxon>Muscomorpha</taxon>
        <taxon>Ephydroidea</taxon>
        <taxon>Drosophilidae</taxon>
        <taxon>Drosophila</taxon>
        <taxon>Sophophora</taxon>
    </lineage>
</organism>
<evidence type="ECO:0000259" key="7">
    <source>
        <dbReference type="PROSITE" id="PS50171"/>
    </source>
</evidence>
<gene>
    <name evidence="9" type="primary">LOC117140122</name>
</gene>
<dbReference type="Pfam" id="PF12874">
    <property type="entry name" value="zf-met"/>
    <property type="match status" value="3"/>
</dbReference>
<evidence type="ECO:0000256" key="6">
    <source>
        <dbReference type="SAM" id="MobiDB-lite"/>
    </source>
</evidence>
<sequence length="346" mass="38539">MSSTGSLTGFHIPHLATGETPRIRVDRACIESHPAAEISTSNSLVAPGERTDKKNNGSIRTHIKRKAKCMKKDSLEADGELVLFPGRDESYPEELNRLIGPLNCQLCKVQMTSRKCARDHYESKAHDRHISAWLVKNYTEVGLKAPPVKRLAKQGPTGPNAFHCDLCDLDLTSSMHARQHFLGRKHMRVEQGTAKPSGARNCDTSDGRHGIGSLFPKTEGLTKDSPTDVLLSENSVIKRTCNLCKIMVTSAAQMQAHLAGARHQKNFRTSGQDQDQSEDVRLPEAPTSETKKLDAAELALYRTPMGQYYCQTCDMMMNHETILQQHFIGKKHLKRVKNLSQTEKTV</sequence>
<keyword evidence="5" id="KW-0539">Nucleus</keyword>
<keyword evidence="2" id="KW-0479">Metal-binding</keyword>
<dbReference type="InterPro" id="IPR000690">
    <property type="entry name" value="Matrin/U1-C_Znf_C2H2"/>
</dbReference>
<evidence type="ECO:0000256" key="5">
    <source>
        <dbReference type="ARBA" id="ARBA00023242"/>
    </source>
</evidence>
<reference evidence="9" key="1">
    <citation type="submission" date="2025-08" db="UniProtKB">
        <authorList>
            <consortium name="RefSeq"/>
        </authorList>
    </citation>
    <scope>IDENTIFICATION</scope>
    <source>
        <strain evidence="9">Mau12</strain>
        <tissue evidence="9">Whole Body</tissue>
    </source>
</reference>
<protein>
    <submittedName>
        <fullName evidence="9">Zinc finger protein 346</fullName>
    </submittedName>
</protein>
<evidence type="ECO:0000256" key="2">
    <source>
        <dbReference type="ARBA" id="ARBA00022723"/>
    </source>
</evidence>
<dbReference type="InterPro" id="IPR036236">
    <property type="entry name" value="Znf_C2H2_sf"/>
</dbReference>
<keyword evidence="4" id="KW-0862">Zinc</keyword>
<feature type="region of interest" description="Disordered" evidence="6">
    <location>
        <begin position="262"/>
        <end position="289"/>
    </location>
</feature>
<dbReference type="InterPro" id="IPR022755">
    <property type="entry name" value="Znf_C2H2_jaz"/>
</dbReference>
<dbReference type="PANTHER" id="PTHR46786:SF1">
    <property type="entry name" value="ZINC FINGER MATRIN-TYPE PROTEIN 3"/>
    <property type="match status" value="1"/>
</dbReference>
<dbReference type="AlphaFoldDB" id="A0A6P8K735"/>
<proteinExistence type="predicted"/>
<dbReference type="GO" id="GO:0003676">
    <property type="term" value="F:nucleic acid binding"/>
    <property type="evidence" value="ECO:0007669"/>
    <property type="project" value="InterPro"/>
</dbReference>
<accession>A0A6P8K735</accession>
<dbReference type="SMART" id="SM00355">
    <property type="entry name" value="ZnF_C2H2"/>
    <property type="match status" value="4"/>
</dbReference>
<evidence type="ECO:0000256" key="3">
    <source>
        <dbReference type="ARBA" id="ARBA00022771"/>
    </source>
</evidence>
<evidence type="ECO:0000313" key="9">
    <source>
        <dbReference type="RefSeq" id="XP_033158776.1"/>
    </source>
</evidence>
<feature type="domain" description="Matrin-type" evidence="7">
    <location>
        <begin position="308"/>
        <end position="338"/>
    </location>
</feature>
<dbReference type="PROSITE" id="PS00028">
    <property type="entry name" value="ZINC_FINGER_C2H2_1"/>
    <property type="match status" value="1"/>
</dbReference>
<dbReference type="InterPro" id="IPR052644">
    <property type="entry name" value="ZMAT3"/>
</dbReference>
<dbReference type="PANTHER" id="PTHR46786">
    <property type="entry name" value="ZINC FINGER MATRIN-TYPE PROTEIN 3"/>
    <property type="match status" value="1"/>
</dbReference>
<dbReference type="GeneID" id="117140122"/>
<evidence type="ECO:0000313" key="8">
    <source>
        <dbReference type="Proteomes" id="UP000515162"/>
    </source>
</evidence>
<dbReference type="InterPro" id="IPR013087">
    <property type="entry name" value="Znf_C2H2_type"/>
</dbReference>
<evidence type="ECO:0000256" key="4">
    <source>
        <dbReference type="ARBA" id="ARBA00022833"/>
    </source>
</evidence>
<dbReference type="GO" id="GO:0005634">
    <property type="term" value="C:nucleus"/>
    <property type="evidence" value="ECO:0007669"/>
    <property type="project" value="UniProtKB-SubCell"/>
</dbReference>
<name>A0A6P8K735_DROMA</name>
<dbReference type="Gene3D" id="3.30.160.60">
    <property type="entry name" value="Classic Zinc Finger"/>
    <property type="match status" value="4"/>
</dbReference>
<evidence type="ECO:0000256" key="1">
    <source>
        <dbReference type="ARBA" id="ARBA00004123"/>
    </source>
</evidence>